<dbReference type="Proteomes" id="UP000266861">
    <property type="component" value="Unassembled WGS sequence"/>
</dbReference>
<organism evidence="2 3">
    <name type="scientific">Diversispora epigaea</name>
    <dbReference type="NCBI Taxonomy" id="1348612"/>
    <lineage>
        <taxon>Eukaryota</taxon>
        <taxon>Fungi</taxon>
        <taxon>Fungi incertae sedis</taxon>
        <taxon>Mucoromycota</taxon>
        <taxon>Glomeromycotina</taxon>
        <taxon>Glomeromycetes</taxon>
        <taxon>Diversisporales</taxon>
        <taxon>Diversisporaceae</taxon>
        <taxon>Diversispora</taxon>
    </lineage>
</organism>
<sequence>MPNSRKKLAAKNRLKNQSRNKNSGQFLPQYSDNEESEYNSDSEYSPDSSDEDYNQRILKLGEITFIKPDTTEIKKTKKAPYIGNSTATYYRKYGPSGIFTKAAEGSSSINQYFTQKESNIAIETEEDLEESAESTQDEMNIEIITSNFHLSLHLSACSYDFGPLYAFWYFLFERMNGILG</sequence>
<name>A0A397JK48_9GLOM</name>
<feature type="compositionally biased region" description="Polar residues" evidence="1">
    <location>
        <begin position="19"/>
        <end position="28"/>
    </location>
</feature>
<dbReference type="OrthoDB" id="2445810at2759"/>
<proteinExistence type="predicted"/>
<dbReference type="EMBL" id="PQFF01000049">
    <property type="protein sequence ID" value="RHZ86356.1"/>
    <property type="molecule type" value="Genomic_DNA"/>
</dbReference>
<keyword evidence="3" id="KW-1185">Reference proteome</keyword>
<evidence type="ECO:0000256" key="1">
    <source>
        <dbReference type="SAM" id="MobiDB-lite"/>
    </source>
</evidence>
<dbReference type="AlphaFoldDB" id="A0A397JK48"/>
<dbReference type="PANTHER" id="PTHR46579:SF2">
    <property type="entry name" value="C2H2-TYPE DOMAIN-CONTAINING PROTEIN"/>
    <property type="match status" value="1"/>
</dbReference>
<accession>A0A397JK48</accession>
<feature type="compositionally biased region" description="Basic residues" evidence="1">
    <location>
        <begin position="1"/>
        <end position="18"/>
    </location>
</feature>
<reference evidence="2 3" key="1">
    <citation type="submission" date="2018-08" db="EMBL/GenBank/DDBJ databases">
        <title>Genome and evolution of the arbuscular mycorrhizal fungus Diversispora epigaea (formerly Glomus versiforme) and its bacterial endosymbionts.</title>
        <authorList>
            <person name="Sun X."/>
            <person name="Fei Z."/>
            <person name="Harrison M."/>
        </authorList>
    </citation>
    <scope>NUCLEOTIDE SEQUENCE [LARGE SCALE GENOMIC DNA]</scope>
    <source>
        <strain evidence="2 3">IT104</strain>
    </source>
</reference>
<evidence type="ECO:0000313" key="3">
    <source>
        <dbReference type="Proteomes" id="UP000266861"/>
    </source>
</evidence>
<dbReference type="PANTHER" id="PTHR46579">
    <property type="entry name" value="F5/8 TYPE C DOMAIN-CONTAINING PROTEIN-RELATED"/>
    <property type="match status" value="1"/>
</dbReference>
<comment type="caution">
    <text evidence="2">The sequence shown here is derived from an EMBL/GenBank/DDBJ whole genome shotgun (WGS) entry which is preliminary data.</text>
</comment>
<evidence type="ECO:0000313" key="2">
    <source>
        <dbReference type="EMBL" id="RHZ86356.1"/>
    </source>
</evidence>
<protein>
    <submittedName>
        <fullName evidence="2">Uncharacterized protein</fullName>
    </submittedName>
</protein>
<gene>
    <name evidence="2" type="ORF">Glove_52g4</name>
</gene>
<feature type="region of interest" description="Disordered" evidence="1">
    <location>
        <begin position="1"/>
        <end position="51"/>
    </location>
</feature>